<organism evidence="2 3">
    <name type="scientific">Fasciola hepatica</name>
    <name type="common">Liver fluke</name>
    <dbReference type="NCBI Taxonomy" id="6192"/>
    <lineage>
        <taxon>Eukaryota</taxon>
        <taxon>Metazoa</taxon>
        <taxon>Spiralia</taxon>
        <taxon>Lophotrochozoa</taxon>
        <taxon>Platyhelminthes</taxon>
        <taxon>Trematoda</taxon>
        <taxon>Digenea</taxon>
        <taxon>Plagiorchiida</taxon>
        <taxon>Echinostomata</taxon>
        <taxon>Echinostomatoidea</taxon>
        <taxon>Fasciolidae</taxon>
        <taxon>Fasciola</taxon>
    </lineage>
</organism>
<dbReference type="PANTHER" id="PTHR46478">
    <property type="entry name" value="VON WILLEBRAND FACTOR A DOMAIN-CONTAINING PROTEIN 3A"/>
    <property type="match status" value="1"/>
</dbReference>
<dbReference type="Proteomes" id="UP000230066">
    <property type="component" value="Unassembled WGS sequence"/>
</dbReference>
<dbReference type="EMBL" id="JXXN02004141">
    <property type="protein sequence ID" value="THD20843.1"/>
    <property type="molecule type" value="Genomic_DNA"/>
</dbReference>
<sequence>MTSDEQVMGLQLFLNKTENHPRPERPKTKKVWTNITNLQSPRKPEKDAFVATKHQHYHTLSAVRSQDLRAEDASRQTSDEWLNNHGLVALHLTTRDLVAMGNIQSNDETINTDRIRRGDGGSVQHELRRKPPESLEYDLDAVTDFECKLHSAITDYTLRIKWLLQSSRRVFGMIKGENVGLLLDASNTNLGYGRDQPYRNNLIKLVDEQLSAPHMKTLFVATYGTRTSILWPVPMTVNGRVLDELKTFIQKEMQPSGSSNLLDGIKTLLRQGRRMLDCIVIVCGSCPDQAGPHIINYTEQLLAGYETPRLHLVDYDSRNLTVSQFLAQLANIHGTNSFHCYSTGNEATIYTSDDIAKILKEISNAQVMFEIYIQMNKNVPTSQKLN</sequence>
<dbReference type="Pfam" id="PF13768">
    <property type="entry name" value="VWA_3"/>
    <property type="match status" value="1"/>
</dbReference>
<keyword evidence="3" id="KW-1185">Reference proteome</keyword>
<accession>A0A4E0R0L5</accession>
<feature type="domain" description="VWFA" evidence="1">
    <location>
        <begin position="179"/>
        <end position="330"/>
    </location>
</feature>
<name>A0A4E0R0L5_FASHE</name>
<dbReference type="InterPro" id="IPR002035">
    <property type="entry name" value="VWF_A"/>
</dbReference>
<gene>
    <name evidence="2" type="ORF">D915_008483</name>
</gene>
<dbReference type="AlphaFoldDB" id="A0A4E0R0L5"/>
<evidence type="ECO:0000313" key="2">
    <source>
        <dbReference type="EMBL" id="THD20843.1"/>
    </source>
</evidence>
<evidence type="ECO:0000259" key="1">
    <source>
        <dbReference type="Pfam" id="PF13768"/>
    </source>
</evidence>
<dbReference type="PANTHER" id="PTHR46478:SF1">
    <property type="entry name" value="VON WILLEBRAND FACTOR A DOMAIN-CONTAINING PROTEIN 3A"/>
    <property type="match status" value="1"/>
</dbReference>
<reference evidence="2" key="1">
    <citation type="submission" date="2019-03" db="EMBL/GenBank/DDBJ databases">
        <title>Improved annotation for the trematode Fasciola hepatica.</title>
        <authorList>
            <person name="Choi Y.-J."/>
            <person name="Martin J."/>
            <person name="Mitreva M."/>
        </authorList>
    </citation>
    <scope>NUCLEOTIDE SEQUENCE [LARGE SCALE GENOMIC DNA]</scope>
</reference>
<protein>
    <recommendedName>
        <fullName evidence="1">VWFA domain-containing protein</fullName>
    </recommendedName>
</protein>
<proteinExistence type="predicted"/>
<comment type="caution">
    <text evidence="2">The sequence shown here is derived from an EMBL/GenBank/DDBJ whole genome shotgun (WGS) entry which is preliminary data.</text>
</comment>
<evidence type="ECO:0000313" key="3">
    <source>
        <dbReference type="Proteomes" id="UP000230066"/>
    </source>
</evidence>